<protein>
    <submittedName>
        <fullName evidence="3">Site-specific recombinase XerD</fullName>
    </submittedName>
</protein>
<dbReference type="AlphaFoldDB" id="A0A7W7HR97"/>
<evidence type="ECO:0000256" key="1">
    <source>
        <dbReference type="ARBA" id="ARBA00023172"/>
    </source>
</evidence>
<proteinExistence type="predicted"/>
<dbReference type="RefSeq" id="WP_188126622.1">
    <property type="nucleotide sequence ID" value="NZ_BOMP01000106.1"/>
</dbReference>
<reference evidence="3 4" key="1">
    <citation type="submission" date="2020-08" db="EMBL/GenBank/DDBJ databases">
        <title>Sequencing the genomes of 1000 actinobacteria strains.</title>
        <authorList>
            <person name="Klenk H.-P."/>
        </authorList>
    </citation>
    <scope>NUCLEOTIDE SEQUENCE [LARGE SCALE GENOMIC DNA]</scope>
    <source>
        <strain evidence="3 4">DSM 43150</strain>
    </source>
</reference>
<name>A0A7W7HR97_9ACTN</name>
<dbReference type="Gene3D" id="1.10.443.10">
    <property type="entry name" value="Intergrase catalytic core"/>
    <property type="match status" value="1"/>
</dbReference>
<dbReference type="Proteomes" id="UP000590511">
    <property type="component" value="Unassembled WGS sequence"/>
</dbReference>
<evidence type="ECO:0000313" key="2">
    <source>
        <dbReference type="EMBL" id="GIE43390.1"/>
    </source>
</evidence>
<organism evidence="3 4">
    <name type="scientific">Actinoplanes lobatus</name>
    <dbReference type="NCBI Taxonomy" id="113568"/>
    <lineage>
        <taxon>Bacteria</taxon>
        <taxon>Bacillati</taxon>
        <taxon>Actinomycetota</taxon>
        <taxon>Actinomycetes</taxon>
        <taxon>Micromonosporales</taxon>
        <taxon>Micromonosporaceae</taxon>
        <taxon>Actinoplanes</taxon>
    </lineage>
</organism>
<dbReference type="GO" id="GO:0006310">
    <property type="term" value="P:DNA recombination"/>
    <property type="evidence" value="ECO:0007669"/>
    <property type="project" value="UniProtKB-KW"/>
</dbReference>
<dbReference type="InterPro" id="IPR011010">
    <property type="entry name" value="DNA_brk_join_enz"/>
</dbReference>
<accession>A0A7W7HR97</accession>
<dbReference type="Proteomes" id="UP000631312">
    <property type="component" value="Unassembled WGS sequence"/>
</dbReference>
<evidence type="ECO:0000313" key="5">
    <source>
        <dbReference type="Proteomes" id="UP000631312"/>
    </source>
</evidence>
<dbReference type="EMBL" id="JACHNC010000001">
    <property type="protein sequence ID" value="MBB4755185.1"/>
    <property type="molecule type" value="Genomic_DNA"/>
</dbReference>
<dbReference type="InterPro" id="IPR013762">
    <property type="entry name" value="Integrase-like_cat_sf"/>
</dbReference>
<dbReference type="EMBL" id="BOMP01000106">
    <property type="protein sequence ID" value="GIE43390.1"/>
    <property type="molecule type" value="Genomic_DNA"/>
</dbReference>
<sequence>MIEQLVPHQVQHSIASNLIDAGRGIHEVAERLGHDAATLIRCYVCVDAARRLQVAHEIADLVAPPTRHLAA</sequence>
<comment type="caution">
    <text evidence="3">The sequence shown here is derived from an EMBL/GenBank/DDBJ whole genome shotgun (WGS) entry which is preliminary data.</text>
</comment>
<keyword evidence="1" id="KW-0233">DNA recombination</keyword>
<dbReference type="GO" id="GO:0015074">
    <property type="term" value="P:DNA integration"/>
    <property type="evidence" value="ECO:0007669"/>
    <property type="project" value="InterPro"/>
</dbReference>
<evidence type="ECO:0000313" key="4">
    <source>
        <dbReference type="Proteomes" id="UP000590511"/>
    </source>
</evidence>
<reference evidence="2 5" key="2">
    <citation type="submission" date="2021-01" db="EMBL/GenBank/DDBJ databases">
        <title>Whole genome shotgun sequence of Actinoplanes lobatus NBRC 12513.</title>
        <authorList>
            <person name="Komaki H."/>
            <person name="Tamura T."/>
        </authorList>
    </citation>
    <scope>NUCLEOTIDE SEQUENCE [LARGE SCALE GENOMIC DNA]</scope>
    <source>
        <strain evidence="2 5">NBRC 12513</strain>
    </source>
</reference>
<dbReference type="SUPFAM" id="SSF56349">
    <property type="entry name" value="DNA breaking-rejoining enzymes"/>
    <property type="match status" value="1"/>
</dbReference>
<gene>
    <name evidence="2" type="ORF">Alo02nite_62880</name>
    <name evidence="3" type="ORF">BJ964_009346</name>
</gene>
<evidence type="ECO:0000313" key="3">
    <source>
        <dbReference type="EMBL" id="MBB4755185.1"/>
    </source>
</evidence>
<dbReference type="GO" id="GO:0003677">
    <property type="term" value="F:DNA binding"/>
    <property type="evidence" value="ECO:0007669"/>
    <property type="project" value="InterPro"/>
</dbReference>
<keyword evidence="5" id="KW-1185">Reference proteome</keyword>